<name>A0ABT2PIL3_9BURK</name>
<proteinExistence type="predicted"/>
<dbReference type="GO" id="GO:0016787">
    <property type="term" value="F:hydrolase activity"/>
    <property type="evidence" value="ECO:0007669"/>
    <property type="project" value="UniProtKB-KW"/>
</dbReference>
<dbReference type="PRINTS" id="PR00413">
    <property type="entry name" value="HADHALOGNASE"/>
</dbReference>
<organism evidence="4 5">
    <name type="scientific">Acidovorax bellezanensis</name>
    <dbReference type="NCBI Taxonomy" id="2976702"/>
    <lineage>
        <taxon>Bacteria</taxon>
        <taxon>Pseudomonadati</taxon>
        <taxon>Pseudomonadota</taxon>
        <taxon>Betaproteobacteria</taxon>
        <taxon>Burkholderiales</taxon>
        <taxon>Comamonadaceae</taxon>
        <taxon>Acidovorax</taxon>
    </lineage>
</organism>
<keyword evidence="5" id="KW-1185">Reference proteome</keyword>
<protein>
    <submittedName>
        <fullName evidence="4">HAD family hydrolase</fullName>
    </submittedName>
</protein>
<dbReference type="Gene3D" id="1.20.120.1600">
    <property type="match status" value="1"/>
</dbReference>
<comment type="caution">
    <text evidence="4">The sequence shown here is derived from an EMBL/GenBank/DDBJ whole genome shotgun (WGS) entry which is preliminary data.</text>
</comment>
<dbReference type="InterPro" id="IPR051400">
    <property type="entry name" value="HAD-like_hydrolase"/>
</dbReference>
<keyword evidence="2 4" id="KW-0378">Hydrolase</keyword>
<dbReference type="SFLD" id="SFLDS00003">
    <property type="entry name" value="Haloacid_Dehalogenase"/>
    <property type="match status" value="1"/>
</dbReference>
<evidence type="ECO:0000313" key="5">
    <source>
        <dbReference type="Proteomes" id="UP001525968"/>
    </source>
</evidence>
<dbReference type="SUPFAM" id="SSF56784">
    <property type="entry name" value="HAD-like"/>
    <property type="match status" value="1"/>
</dbReference>
<dbReference type="Pfam" id="PF00702">
    <property type="entry name" value="Hydrolase"/>
    <property type="match status" value="1"/>
</dbReference>
<dbReference type="Proteomes" id="UP001525968">
    <property type="component" value="Unassembled WGS sequence"/>
</dbReference>
<dbReference type="SFLD" id="SFLDG01129">
    <property type="entry name" value="C1.5:_HAD__Beta-PGM__Phosphata"/>
    <property type="match status" value="1"/>
</dbReference>
<evidence type="ECO:0000256" key="1">
    <source>
        <dbReference type="ARBA" id="ARBA00001946"/>
    </source>
</evidence>
<comment type="cofactor">
    <cofactor evidence="1">
        <name>Mg(2+)</name>
        <dbReference type="ChEBI" id="CHEBI:18420"/>
    </cofactor>
</comment>
<evidence type="ECO:0000256" key="3">
    <source>
        <dbReference type="ARBA" id="ARBA00022842"/>
    </source>
</evidence>
<dbReference type="RefSeq" id="WP_261498621.1">
    <property type="nucleotide sequence ID" value="NZ_JAODYH010000002.1"/>
</dbReference>
<sequence length="239" mass="25601">MQPPHAFPSFTGIRAVTLDLDDTLWPIWPTIARAERVLLEWMHAHAPATAQALQDTTAVRAVRTEIVQLRPDLAHDLSALRRESIRLALGRAGDDTALAETAFDVFFAERQRVDLFDDALPALEFLASRWPLVALSNGTADVHAVGLGRFFHASVSAHLVGVAKPDPRIFALAAEAAGVPAASVLHVGDDARLDACAARDAGMHAVWLNRGGVDWPHEGAVPPATVASLAQLCQELAKG</sequence>
<accession>A0ABT2PIL3</accession>
<dbReference type="EMBL" id="JAODYH010000002">
    <property type="protein sequence ID" value="MCT9809686.1"/>
    <property type="molecule type" value="Genomic_DNA"/>
</dbReference>
<evidence type="ECO:0000313" key="4">
    <source>
        <dbReference type="EMBL" id="MCT9809686.1"/>
    </source>
</evidence>
<dbReference type="PANTHER" id="PTHR46470:SF4">
    <property type="entry name" value="5-AMINO-6-(5-PHOSPHO-D-RIBITYLAMINO)URACIL PHOSPHATASE YIGB"/>
    <property type="match status" value="1"/>
</dbReference>
<dbReference type="InterPro" id="IPR006439">
    <property type="entry name" value="HAD-SF_hydro_IA"/>
</dbReference>
<keyword evidence="3" id="KW-0460">Magnesium</keyword>
<dbReference type="PANTHER" id="PTHR46470">
    <property type="entry name" value="N-ACYLNEURAMINATE-9-PHOSPHATASE"/>
    <property type="match status" value="1"/>
</dbReference>
<dbReference type="InterPro" id="IPR036412">
    <property type="entry name" value="HAD-like_sf"/>
</dbReference>
<gene>
    <name evidence="4" type="ORF">N0K08_03510</name>
</gene>
<dbReference type="NCBIfam" id="TIGR01549">
    <property type="entry name" value="HAD-SF-IA-v1"/>
    <property type="match status" value="1"/>
</dbReference>
<reference evidence="4 5" key="1">
    <citation type="submission" date="2022-09" db="EMBL/GenBank/DDBJ databases">
        <title>Draft genome of isolate Be4.</title>
        <authorList>
            <person name="Sanchez-Castro I."/>
            <person name="Martinez-Rodriguez P."/>
            <person name="Descostes M."/>
            <person name="Merroun M."/>
        </authorList>
    </citation>
    <scope>NUCLEOTIDE SEQUENCE [LARGE SCALE GENOMIC DNA]</scope>
    <source>
        <strain evidence="4 5">Be4</strain>
    </source>
</reference>
<dbReference type="InterPro" id="IPR023214">
    <property type="entry name" value="HAD_sf"/>
</dbReference>
<dbReference type="NCBIfam" id="TIGR01509">
    <property type="entry name" value="HAD-SF-IA-v3"/>
    <property type="match status" value="1"/>
</dbReference>
<evidence type="ECO:0000256" key="2">
    <source>
        <dbReference type="ARBA" id="ARBA00022801"/>
    </source>
</evidence>
<dbReference type="Gene3D" id="3.40.50.1000">
    <property type="entry name" value="HAD superfamily/HAD-like"/>
    <property type="match status" value="1"/>
</dbReference>